<feature type="region of interest" description="Disordered" evidence="1">
    <location>
        <begin position="254"/>
        <end position="274"/>
    </location>
</feature>
<gene>
    <name evidence="2" type="ORF">L201_001559</name>
</gene>
<dbReference type="AlphaFoldDB" id="A0AAX4JPC7"/>
<feature type="compositionally biased region" description="Basic and acidic residues" evidence="1">
    <location>
        <begin position="492"/>
        <end position="501"/>
    </location>
</feature>
<feature type="compositionally biased region" description="Basic and acidic residues" evidence="1">
    <location>
        <begin position="536"/>
        <end position="555"/>
    </location>
</feature>
<feature type="compositionally biased region" description="Low complexity" evidence="1">
    <location>
        <begin position="44"/>
        <end position="76"/>
    </location>
</feature>
<dbReference type="GeneID" id="91092231"/>
<name>A0AAX4JPC7_9TREE</name>
<keyword evidence="3" id="KW-1185">Reference proteome</keyword>
<feature type="compositionally biased region" description="Basic residues" evidence="1">
    <location>
        <begin position="260"/>
        <end position="269"/>
    </location>
</feature>
<accession>A0AAX4JPC7</accession>
<feature type="compositionally biased region" description="Low complexity" evidence="1">
    <location>
        <begin position="465"/>
        <end position="488"/>
    </location>
</feature>
<feature type="region of interest" description="Disordered" evidence="1">
    <location>
        <begin position="453"/>
        <end position="647"/>
    </location>
</feature>
<feature type="region of interest" description="Disordered" evidence="1">
    <location>
        <begin position="1"/>
        <end position="99"/>
    </location>
</feature>
<dbReference type="EMBL" id="CP144099">
    <property type="protein sequence ID" value="WWC86682.1"/>
    <property type="molecule type" value="Genomic_DNA"/>
</dbReference>
<feature type="compositionally biased region" description="Acidic residues" evidence="1">
    <location>
        <begin position="133"/>
        <end position="149"/>
    </location>
</feature>
<feature type="compositionally biased region" description="Low complexity" evidence="1">
    <location>
        <begin position="629"/>
        <end position="647"/>
    </location>
</feature>
<proteinExistence type="predicted"/>
<sequence>MSSSVVLSPQSSVLPPITEPSSNTSRPQRTTRTTINYSERVPESSSTSPDSTTPTRSAAIITRSRRSMSSSLSLADRSPDKRSISSFKNRKQSPLFHDEANVIPREAALGLVLGEEASTEDESPVEAKASLGEEGEDEVDMDDIEDEDFQPTHHQDVEPVNKEPSKLDQNSSHTSTVPASTRITRQRTISPEKKSIDEIAKKNVIRLVFATKRKAEDETEQTDQEDLSGEVVANAELSTKEGPLKSQAILEETKEDTRKRMPRKKRKWLKKGEVDPDDPVAVARQKERHRLIDEAIEDLNKQESLLLSNSHPQLLMLWEELERRKELQLSWLKARNEATIGDLSRLRDHEKATVTSDFIIKREELVNTIVRENRHKAARVLAERITFRRLPNSRPSLRGGRGGGGWPVATTSLLSEGSQKLISVTGDANSPLRRDISRQIQALDYAQAKADLEKLNSVKPKRQHPSSTPPVARSRASSSQQAKQTTQGQRRKSGDSPDLERTFSQSFYPLEVVPTPKTYEGYAPDGTVVVSSHPPIGEKRPSSKEESKSHGKRPGEQSNTQQPKRLPRYEPPPLIVPPKSVIYRNTNPTHGRLPSVSPFLTSSTAKPPPAVQYHPNPQLNGPRPDSRAPYNNKPTYYTPPYGYPSRI</sequence>
<evidence type="ECO:0000256" key="1">
    <source>
        <dbReference type="SAM" id="MobiDB-lite"/>
    </source>
</evidence>
<feature type="compositionally biased region" description="Polar residues" evidence="1">
    <location>
        <begin position="19"/>
        <end position="37"/>
    </location>
</feature>
<organism evidence="2 3">
    <name type="scientific">Kwoniella dendrophila CBS 6074</name>
    <dbReference type="NCBI Taxonomy" id="1295534"/>
    <lineage>
        <taxon>Eukaryota</taxon>
        <taxon>Fungi</taxon>
        <taxon>Dikarya</taxon>
        <taxon>Basidiomycota</taxon>
        <taxon>Agaricomycotina</taxon>
        <taxon>Tremellomycetes</taxon>
        <taxon>Tremellales</taxon>
        <taxon>Cryptococcaceae</taxon>
        <taxon>Kwoniella</taxon>
    </lineage>
</organism>
<protein>
    <submittedName>
        <fullName evidence="2">Uncharacterized protein</fullName>
    </submittedName>
</protein>
<feature type="region of interest" description="Disordered" evidence="1">
    <location>
        <begin position="115"/>
        <end position="191"/>
    </location>
</feature>
<feature type="compositionally biased region" description="Basic and acidic residues" evidence="1">
    <location>
        <begin position="150"/>
        <end position="166"/>
    </location>
</feature>
<feature type="compositionally biased region" description="Polar residues" evidence="1">
    <location>
        <begin position="167"/>
        <end position="189"/>
    </location>
</feature>
<dbReference type="RefSeq" id="XP_066073445.1">
    <property type="nucleotide sequence ID" value="XM_066217348.1"/>
</dbReference>
<dbReference type="Proteomes" id="UP001355207">
    <property type="component" value="Chromosome 2"/>
</dbReference>
<reference evidence="2 3" key="1">
    <citation type="submission" date="2024-01" db="EMBL/GenBank/DDBJ databases">
        <title>Comparative genomics of Cryptococcus and Kwoniella reveals pathogenesis evolution and contrasting modes of karyotype evolution via chromosome fusion or intercentromeric recombination.</title>
        <authorList>
            <person name="Coelho M.A."/>
            <person name="David-Palma M."/>
            <person name="Shea T."/>
            <person name="Bowers K."/>
            <person name="McGinley-Smith S."/>
            <person name="Mohammad A.W."/>
            <person name="Gnirke A."/>
            <person name="Yurkov A.M."/>
            <person name="Nowrousian M."/>
            <person name="Sun S."/>
            <person name="Cuomo C.A."/>
            <person name="Heitman J."/>
        </authorList>
    </citation>
    <scope>NUCLEOTIDE SEQUENCE [LARGE SCALE GENOMIC DNA]</scope>
    <source>
        <strain evidence="2 3">CBS 6074</strain>
    </source>
</reference>
<feature type="compositionally biased region" description="Low complexity" evidence="1">
    <location>
        <begin position="1"/>
        <end position="16"/>
    </location>
</feature>
<evidence type="ECO:0000313" key="3">
    <source>
        <dbReference type="Proteomes" id="UP001355207"/>
    </source>
</evidence>
<evidence type="ECO:0000313" key="2">
    <source>
        <dbReference type="EMBL" id="WWC86682.1"/>
    </source>
</evidence>